<evidence type="ECO:0000256" key="1">
    <source>
        <dbReference type="SAM" id="Phobius"/>
    </source>
</evidence>
<keyword evidence="1" id="KW-0812">Transmembrane</keyword>
<keyword evidence="1" id="KW-1133">Transmembrane helix</keyword>
<gene>
    <name evidence="2" type="ORF">DPMN_171524</name>
</gene>
<reference evidence="2" key="1">
    <citation type="journal article" date="2019" name="bioRxiv">
        <title>The Genome of the Zebra Mussel, Dreissena polymorpha: A Resource for Invasive Species Research.</title>
        <authorList>
            <person name="McCartney M.A."/>
            <person name="Auch B."/>
            <person name="Kono T."/>
            <person name="Mallez S."/>
            <person name="Zhang Y."/>
            <person name="Obille A."/>
            <person name="Becker A."/>
            <person name="Abrahante J.E."/>
            <person name="Garbe J."/>
            <person name="Badalamenti J.P."/>
            <person name="Herman A."/>
            <person name="Mangelson H."/>
            <person name="Liachko I."/>
            <person name="Sullivan S."/>
            <person name="Sone E.D."/>
            <person name="Koren S."/>
            <person name="Silverstein K.A.T."/>
            <person name="Beckman K.B."/>
            <person name="Gohl D.M."/>
        </authorList>
    </citation>
    <scope>NUCLEOTIDE SEQUENCE</scope>
    <source>
        <strain evidence="2">Duluth1</strain>
        <tissue evidence="2">Whole animal</tissue>
    </source>
</reference>
<comment type="caution">
    <text evidence="2">The sequence shown here is derived from an EMBL/GenBank/DDBJ whole genome shotgun (WGS) entry which is preliminary data.</text>
</comment>
<reference evidence="2" key="2">
    <citation type="submission" date="2020-11" db="EMBL/GenBank/DDBJ databases">
        <authorList>
            <person name="McCartney M.A."/>
            <person name="Auch B."/>
            <person name="Kono T."/>
            <person name="Mallez S."/>
            <person name="Becker A."/>
            <person name="Gohl D.M."/>
            <person name="Silverstein K.A.T."/>
            <person name="Koren S."/>
            <person name="Bechman K.B."/>
            <person name="Herman A."/>
            <person name="Abrahante J.E."/>
            <person name="Garbe J."/>
        </authorList>
    </citation>
    <scope>NUCLEOTIDE SEQUENCE</scope>
    <source>
        <strain evidence="2">Duluth1</strain>
        <tissue evidence="2">Whole animal</tissue>
    </source>
</reference>
<organism evidence="2 3">
    <name type="scientific">Dreissena polymorpha</name>
    <name type="common">Zebra mussel</name>
    <name type="synonym">Mytilus polymorpha</name>
    <dbReference type="NCBI Taxonomy" id="45954"/>
    <lineage>
        <taxon>Eukaryota</taxon>
        <taxon>Metazoa</taxon>
        <taxon>Spiralia</taxon>
        <taxon>Lophotrochozoa</taxon>
        <taxon>Mollusca</taxon>
        <taxon>Bivalvia</taxon>
        <taxon>Autobranchia</taxon>
        <taxon>Heteroconchia</taxon>
        <taxon>Euheterodonta</taxon>
        <taxon>Imparidentia</taxon>
        <taxon>Neoheterodontei</taxon>
        <taxon>Myida</taxon>
        <taxon>Dreissenoidea</taxon>
        <taxon>Dreissenidae</taxon>
        <taxon>Dreissena</taxon>
    </lineage>
</organism>
<dbReference type="EMBL" id="JAIWYP010000009">
    <property type="protein sequence ID" value="KAH3770240.1"/>
    <property type="molecule type" value="Genomic_DNA"/>
</dbReference>
<evidence type="ECO:0000313" key="2">
    <source>
        <dbReference type="EMBL" id="KAH3770240.1"/>
    </source>
</evidence>
<proteinExistence type="predicted"/>
<keyword evidence="3" id="KW-1185">Reference proteome</keyword>
<sequence>MMNVCRLKETCDWACLFIVWNPAVMRGCVNNIETRPRRIHRASAWGSLYGKRMRNGIAHCTCAYAWFPLWFSLWW</sequence>
<keyword evidence="1" id="KW-0472">Membrane</keyword>
<feature type="transmembrane region" description="Helical" evidence="1">
    <location>
        <begin position="56"/>
        <end position="74"/>
    </location>
</feature>
<name>A0A9D4IDT8_DREPO</name>
<evidence type="ECO:0000313" key="3">
    <source>
        <dbReference type="Proteomes" id="UP000828390"/>
    </source>
</evidence>
<dbReference type="Proteomes" id="UP000828390">
    <property type="component" value="Unassembled WGS sequence"/>
</dbReference>
<accession>A0A9D4IDT8</accession>
<protein>
    <submittedName>
        <fullName evidence="2">Uncharacterized protein</fullName>
    </submittedName>
</protein>
<dbReference type="AlphaFoldDB" id="A0A9D4IDT8"/>